<reference evidence="3 4" key="1">
    <citation type="submission" date="2020-03" db="EMBL/GenBank/DDBJ databases">
        <title>Bradyrhizobium diversity isolated from nodules of Indigofera sp.</title>
        <authorList>
            <person name="Klepa M."/>
            <person name="Helene L."/>
            <person name="Hungria M."/>
        </authorList>
    </citation>
    <scope>NUCLEOTIDE SEQUENCE [LARGE SCALE GENOMIC DNA]</scope>
    <source>
        <strain evidence="3 4">WSM 1791</strain>
    </source>
</reference>
<dbReference type="EMBL" id="JAAVLX010000009">
    <property type="protein sequence ID" value="NOJ43208.1"/>
    <property type="molecule type" value="Genomic_DNA"/>
</dbReference>
<gene>
    <name evidence="3" type="ORF">HCN58_27185</name>
</gene>
<dbReference type="PRINTS" id="PR00313">
    <property type="entry name" value="CABNDNGRPT"/>
</dbReference>
<dbReference type="SUPFAM" id="SSF51120">
    <property type="entry name" value="beta-Roll"/>
    <property type="match status" value="1"/>
</dbReference>
<evidence type="ECO:0000256" key="1">
    <source>
        <dbReference type="ARBA" id="ARBA00004613"/>
    </source>
</evidence>
<dbReference type="Pfam" id="PF00353">
    <property type="entry name" value="HemolysinCabind"/>
    <property type="match status" value="3"/>
</dbReference>
<dbReference type="PANTHER" id="PTHR38340">
    <property type="entry name" value="S-LAYER PROTEIN"/>
    <property type="match status" value="1"/>
</dbReference>
<dbReference type="GO" id="GO:0005576">
    <property type="term" value="C:extracellular region"/>
    <property type="evidence" value="ECO:0007669"/>
    <property type="project" value="UniProtKB-SubCell"/>
</dbReference>
<name>A0A7Y4GWW8_9BRAD</name>
<dbReference type="InterPro" id="IPR050557">
    <property type="entry name" value="RTX_toxin/Mannuronan_C5-epim"/>
</dbReference>
<evidence type="ECO:0000256" key="2">
    <source>
        <dbReference type="ARBA" id="ARBA00022525"/>
    </source>
</evidence>
<dbReference type="Gene3D" id="2.150.10.10">
    <property type="entry name" value="Serralysin-like metalloprotease, C-terminal"/>
    <property type="match status" value="2"/>
</dbReference>
<accession>A0A7Y4GWW8</accession>
<organism evidence="3 4">
    <name type="scientific">Bradyrhizobium australiense</name>
    <dbReference type="NCBI Taxonomy" id="2721161"/>
    <lineage>
        <taxon>Bacteria</taxon>
        <taxon>Pseudomonadati</taxon>
        <taxon>Pseudomonadota</taxon>
        <taxon>Alphaproteobacteria</taxon>
        <taxon>Hyphomicrobiales</taxon>
        <taxon>Nitrobacteraceae</taxon>
        <taxon>Bradyrhizobium</taxon>
    </lineage>
</organism>
<evidence type="ECO:0008006" key="5">
    <source>
        <dbReference type="Google" id="ProtNLM"/>
    </source>
</evidence>
<dbReference type="PROSITE" id="PS00330">
    <property type="entry name" value="HEMOLYSIN_CALCIUM"/>
    <property type="match status" value="1"/>
</dbReference>
<keyword evidence="4" id="KW-1185">Reference proteome</keyword>
<dbReference type="InterPro" id="IPR011049">
    <property type="entry name" value="Serralysin-like_metalloprot_C"/>
</dbReference>
<comment type="caution">
    <text evidence="3">The sequence shown here is derived from an EMBL/GenBank/DDBJ whole genome shotgun (WGS) entry which is preliminary data.</text>
</comment>
<evidence type="ECO:0000313" key="3">
    <source>
        <dbReference type="EMBL" id="NOJ43208.1"/>
    </source>
</evidence>
<proteinExistence type="predicted"/>
<comment type="subcellular location">
    <subcellularLocation>
        <location evidence="1">Secreted</location>
    </subcellularLocation>
</comment>
<keyword evidence="2" id="KW-0964">Secreted</keyword>
<evidence type="ECO:0000313" key="4">
    <source>
        <dbReference type="Proteomes" id="UP000544122"/>
    </source>
</evidence>
<dbReference type="InterPro" id="IPR018511">
    <property type="entry name" value="Hemolysin-typ_Ca-bd_CS"/>
</dbReference>
<dbReference type="PANTHER" id="PTHR38340:SF1">
    <property type="entry name" value="S-LAYER PROTEIN"/>
    <property type="match status" value="1"/>
</dbReference>
<sequence length="319" mass="33155">MARFNLNRFFDDSRLDDFLARFTGGSADHDHLNGTTGGNVLYAGAKDDSVAGMAGNDTLNGGSGNDKVWGGSGNDNLSGGSGADLLVGGFGADRMDGGSGNDVLLSRSDAGEMVAAQDGTTQIFATETAAFKAVNDTLTGGAGADTFRFEGMVNAKDEIVAKHVNADGTIDWVGVTGENNAVHDHWVDGFGNDVIRDFNRAQGDKIEISAHTAEVKSIEYKDSNGDGKNDYSVITVISQQGNAGAHDEDLLGTITVYGNLVKQSDIAVTQTVYGAYEKVGELGAGVHFELEDDGVLANGGTDGGHHNEMTMAANLATYA</sequence>
<dbReference type="InterPro" id="IPR001343">
    <property type="entry name" value="Hemolysn_Ca-bd"/>
</dbReference>
<dbReference type="RefSeq" id="WP_171582410.1">
    <property type="nucleotide sequence ID" value="NZ_JAAVLX010000009.1"/>
</dbReference>
<dbReference type="GO" id="GO:0005509">
    <property type="term" value="F:calcium ion binding"/>
    <property type="evidence" value="ECO:0007669"/>
    <property type="project" value="InterPro"/>
</dbReference>
<dbReference type="Proteomes" id="UP000544122">
    <property type="component" value="Unassembled WGS sequence"/>
</dbReference>
<protein>
    <recommendedName>
        <fullName evidence="5">Calcium-binding protein</fullName>
    </recommendedName>
</protein>
<dbReference type="AlphaFoldDB" id="A0A7Y4GWW8"/>